<dbReference type="PANTHER" id="PTHR14791:SF39">
    <property type="entry name" value="OS12G0233100 PROTEIN"/>
    <property type="match status" value="1"/>
</dbReference>
<dbReference type="Pfam" id="PF00397">
    <property type="entry name" value="WW"/>
    <property type="match status" value="1"/>
</dbReference>
<organism evidence="5 6">
    <name type="scientific">Oryza meyeriana var. granulata</name>
    <dbReference type="NCBI Taxonomy" id="110450"/>
    <lineage>
        <taxon>Eukaryota</taxon>
        <taxon>Viridiplantae</taxon>
        <taxon>Streptophyta</taxon>
        <taxon>Embryophyta</taxon>
        <taxon>Tracheophyta</taxon>
        <taxon>Spermatophyta</taxon>
        <taxon>Magnoliopsida</taxon>
        <taxon>Liliopsida</taxon>
        <taxon>Poales</taxon>
        <taxon>Poaceae</taxon>
        <taxon>BOP clade</taxon>
        <taxon>Oryzoideae</taxon>
        <taxon>Oryzeae</taxon>
        <taxon>Oryzinae</taxon>
        <taxon>Oryza</taxon>
        <taxon>Oryza meyeriana</taxon>
    </lineage>
</organism>
<dbReference type="InterPro" id="IPR051105">
    <property type="entry name" value="WWC/KIBRA_Hippo_Reg"/>
</dbReference>
<dbReference type="SMART" id="SM00456">
    <property type="entry name" value="WW"/>
    <property type="match status" value="1"/>
</dbReference>
<evidence type="ECO:0000256" key="2">
    <source>
        <dbReference type="ARBA" id="ARBA00022490"/>
    </source>
</evidence>
<name>A0A6G1BLK0_9ORYZ</name>
<dbReference type="CDD" id="cd00201">
    <property type="entry name" value="WW"/>
    <property type="match status" value="1"/>
</dbReference>
<dbReference type="EMBL" id="SPHZ02000012">
    <property type="protein sequence ID" value="KAF0888786.1"/>
    <property type="molecule type" value="Genomic_DNA"/>
</dbReference>
<reference evidence="5 6" key="1">
    <citation type="submission" date="2019-11" db="EMBL/GenBank/DDBJ databases">
        <title>Whole genome sequence of Oryza granulata.</title>
        <authorList>
            <person name="Li W."/>
        </authorList>
    </citation>
    <scope>NUCLEOTIDE SEQUENCE [LARGE SCALE GENOMIC DNA]</scope>
    <source>
        <strain evidence="6">cv. Menghai</strain>
        <tissue evidence="5">Leaf</tissue>
    </source>
</reference>
<evidence type="ECO:0000313" key="6">
    <source>
        <dbReference type="Proteomes" id="UP000479710"/>
    </source>
</evidence>
<evidence type="ECO:0000256" key="1">
    <source>
        <dbReference type="ARBA" id="ARBA00004496"/>
    </source>
</evidence>
<comment type="subcellular location">
    <subcellularLocation>
        <location evidence="1">Cytoplasm</location>
    </subcellularLocation>
</comment>
<feature type="region of interest" description="Disordered" evidence="3">
    <location>
        <begin position="23"/>
        <end position="59"/>
    </location>
</feature>
<dbReference type="Gene3D" id="2.20.70.10">
    <property type="match status" value="1"/>
</dbReference>
<dbReference type="SUPFAM" id="SSF51045">
    <property type="entry name" value="WW domain"/>
    <property type="match status" value="1"/>
</dbReference>
<feature type="domain" description="WW" evidence="4">
    <location>
        <begin position="75"/>
        <end position="109"/>
    </location>
</feature>
<sequence length="213" mass="23292">MTTEFLRVEKYLSVKRMELQPELSLGPTWPVPGFASAKSTKSSSSESDGSSRKKRKHFTWEEPVSHANLELQLNDPLPLDWEQCLDLQSGRMYYLNRKTLKKSWIRPKEQSVNLELNISTTQATVVPTIDGSTGAATPVAAVAETKKGTVVGSGPGGNMVAVPCANCHLLVMLCKSSPSCPNCKFVQPLAPPPAMPHRKLDAVKPLETLSLLH</sequence>
<protein>
    <recommendedName>
        <fullName evidence="4">WW domain-containing protein</fullName>
    </recommendedName>
</protein>
<dbReference type="AlphaFoldDB" id="A0A6G1BLK0"/>
<dbReference type="PANTHER" id="PTHR14791">
    <property type="entry name" value="BOMB/KIRA PROTEINS"/>
    <property type="match status" value="1"/>
</dbReference>
<feature type="compositionally biased region" description="Low complexity" evidence="3">
    <location>
        <begin position="36"/>
        <end position="48"/>
    </location>
</feature>
<evidence type="ECO:0000259" key="4">
    <source>
        <dbReference type="PROSITE" id="PS50020"/>
    </source>
</evidence>
<gene>
    <name evidence="5" type="ORF">E2562_017785</name>
</gene>
<dbReference type="GO" id="GO:0005737">
    <property type="term" value="C:cytoplasm"/>
    <property type="evidence" value="ECO:0007669"/>
    <property type="project" value="UniProtKB-SubCell"/>
</dbReference>
<dbReference type="InterPro" id="IPR001202">
    <property type="entry name" value="WW_dom"/>
</dbReference>
<accession>A0A6G1BLK0</accession>
<dbReference type="Proteomes" id="UP000479710">
    <property type="component" value="Unassembled WGS sequence"/>
</dbReference>
<comment type="caution">
    <text evidence="5">The sequence shown here is derived from an EMBL/GenBank/DDBJ whole genome shotgun (WGS) entry which is preliminary data.</text>
</comment>
<keyword evidence="2" id="KW-0963">Cytoplasm</keyword>
<evidence type="ECO:0000256" key="3">
    <source>
        <dbReference type="SAM" id="MobiDB-lite"/>
    </source>
</evidence>
<dbReference type="InterPro" id="IPR036020">
    <property type="entry name" value="WW_dom_sf"/>
</dbReference>
<keyword evidence="6" id="KW-1185">Reference proteome</keyword>
<dbReference type="PROSITE" id="PS50020">
    <property type="entry name" value="WW_DOMAIN_2"/>
    <property type="match status" value="1"/>
</dbReference>
<dbReference type="OrthoDB" id="670666at2759"/>
<proteinExistence type="predicted"/>
<evidence type="ECO:0000313" key="5">
    <source>
        <dbReference type="EMBL" id="KAF0888786.1"/>
    </source>
</evidence>